<proteinExistence type="inferred from homology"/>
<name>A0A369CL52_9GAMM</name>
<evidence type="ECO:0000256" key="1">
    <source>
        <dbReference type="ARBA" id="ARBA00008791"/>
    </source>
</evidence>
<reference evidence="3 4" key="1">
    <citation type="submission" date="2018-07" db="EMBL/GenBank/DDBJ databases">
        <title>Genomic Encyclopedia of Type Strains, Phase IV (KMG-IV): sequencing the most valuable type-strain genomes for metagenomic binning, comparative biology and taxonomic classification.</title>
        <authorList>
            <person name="Goeker M."/>
        </authorList>
    </citation>
    <scope>NUCLEOTIDE SEQUENCE [LARGE SCALE GENOMIC DNA]</scope>
    <source>
        <strain evidence="3 4">DSM 26407</strain>
    </source>
</reference>
<evidence type="ECO:0000259" key="2">
    <source>
        <dbReference type="Pfam" id="PF00582"/>
    </source>
</evidence>
<dbReference type="SUPFAM" id="SSF52402">
    <property type="entry name" value="Adenine nucleotide alpha hydrolases-like"/>
    <property type="match status" value="1"/>
</dbReference>
<accession>A0A369CL52</accession>
<dbReference type="InterPro" id="IPR006016">
    <property type="entry name" value="UspA"/>
</dbReference>
<dbReference type="InterPro" id="IPR006015">
    <property type="entry name" value="Universal_stress_UspA"/>
</dbReference>
<evidence type="ECO:0000313" key="3">
    <source>
        <dbReference type="EMBL" id="RCX33406.1"/>
    </source>
</evidence>
<dbReference type="AlphaFoldDB" id="A0A369CL52"/>
<evidence type="ECO:0000313" key="4">
    <source>
        <dbReference type="Proteomes" id="UP000252707"/>
    </source>
</evidence>
<dbReference type="Gene3D" id="3.40.50.620">
    <property type="entry name" value="HUPs"/>
    <property type="match status" value="1"/>
</dbReference>
<dbReference type="InterPro" id="IPR014729">
    <property type="entry name" value="Rossmann-like_a/b/a_fold"/>
</dbReference>
<sequence length="142" mass="16217">MYRDILLCVDLEDESSWRKALPTAVEYCRAFGSRLHVLTVIPDFGLSMVSQYFPEDYEAKLLEQAGARLHELVREQVPEEVKVQHIVAQGTIYHEIIQAAEQVDADLIVMASHRPELEDYLIGPNATRVVRHCSRSVLVVRN</sequence>
<organism evidence="3 4">
    <name type="scientific">Thioalbus denitrificans</name>
    <dbReference type="NCBI Taxonomy" id="547122"/>
    <lineage>
        <taxon>Bacteria</taxon>
        <taxon>Pseudomonadati</taxon>
        <taxon>Pseudomonadota</taxon>
        <taxon>Gammaproteobacteria</taxon>
        <taxon>Chromatiales</taxon>
        <taxon>Ectothiorhodospiraceae</taxon>
        <taxon>Thioalbus</taxon>
    </lineage>
</organism>
<keyword evidence="4" id="KW-1185">Reference proteome</keyword>
<dbReference type="Proteomes" id="UP000252707">
    <property type="component" value="Unassembled WGS sequence"/>
</dbReference>
<dbReference type="PANTHER" id="PTHR46268">
    <property type="entry name" value="STRESS RESPONSE PROTEIN NHAX"/>
    <property type="match status" value="1"/>
</dbReference>
<dbReference type="PRINTS" id="PR01438">
    <property type="entry name" value="UNVRSLSTRESS"/>
</dbReference>
<protein>
    <submittedName>
        <fullName evidence="3">Nucleotide-binding universal stress UspA family protein</fullName>
    </submittedName>
</protein>
<dbReference type="CDD" id="cd00293">
    <property type="entry name" value="USP-like"/>
    <property type="match status" value="1"/>
</dbReference>
<comment type="similarity">
    <text evidence="1">Belongs to the universal stress protein A family.</text>
</comment>
<comment type="caution">
    <text evidence="3">The sequence shown here is derived from an EMBL/GenBank/DDBJ whole genome shotgun (WGS) entry which is preliminary data.</text>
</comment>
<gene>
    <name evidence="3" type="ORF">DFQ59_101708</name>
</gene>
<dbReference type="RefSeq" id="WP_114278248.1">
    <property type="nucleotide sequence ID" value="NZ_QPJY01000001.1"/>
</dbReference>
<dbReference type="OrthoDB" id="9792500at2"/>
<dbReference type="PANTHER" id="PTHR46268:SF6">
    <property type="entry name" value="UNIVERSAL STRESS PROTEIN UP12"/>
    <property type="match status" value="1"/>
</dbReference>
<dbReference type="EMBL" id="QPJY01000001">
    <property type="protein sequence ID" value="RCX33406.1"/>
    <property type="molecule type" value="Genomic_DNA"/>
</dbReference>
<dbReference type="Pfam" id="PF00582">
    <property type="entry name" value="Usp"/>
    <property type="match status" value="1"/>
</dbReference>
<feature type="domain" description="UspA" evidence="2">
    <location>
        <begin position="1"/>
        <end position="141"/>
    </location>
</feature>